<protein>
    <submittedName>
        <fullName evidence="1">Uncharacterized protein</fullName>
    </submittedName>
</protein>
<reference evidence="1" key="1">
    <citation type="submission" date="2022-07" db="EMBL/GenBank/DDBJ databases">
        <title>Draft genome sequence of Zalerion maritima ATCC 34329, a (micro)plastics degrading marine fungus.</title>
        <authorList>
            <person name="Paco A."/>
            <person name="Goncalves M.F.M."/>
            <person name="Rocha-Santos T.A.P."/>
            <person name="Alves A."/>
        </authorList>
    </citation>
    <scope>NUCLEOTIDE SEQUENCE</scope>
    <source>
        <strain evidence="1">ATCC 34329</strain>
    </source>
</reference>
<evidence type="ECO:0000313" key="1">
    <source>
        <dbReference type="EMBL" id="KAJ2904341.1"/>
    </source>
</evidence>
<dbReference type="EMBL" id="JAKWBI020000056">
    <property type="protein sequence ID" value="KAJ2904341.1"/>
    <property type="molecule type" value="Genomic_DNA"/>
</dbReference>
<evidence type="ECO:0000313" key="2">
    <source>
        <dbReference type="Proteomes" id="UP001201980"/>
    </source>
</evidence>
<sequence>MLGTNVSHFRKSQVRMKYYPRAILPKLRLPSLDFLSSELQLMILEKLDNQIDAYLLESTSKHLYHNLYRPWNKVITFQALENQGDWDEERAQARQNFKDTLTMIRVDRNSKEEVFLKLTDGSEIR</sequence>
<proteinExistence type="predicted"/>
<gene>
    <name evidence="1" type="ORF">MKZ38_008257</name>
</gene>
<dbReference type="Proteomes" id="UP001201980">
    <property type="component" value="Unassembled WGS sequence"/>
</dbReference>
<comment type="caution">
    <text evidence="1">The sequence shown here is derived from an EMBL/GenBank/DDBJ whole genome shotgun (WGS) entry which is preliminary data.</text>
</comment>
<keyword evidence="2" id="KW-1185">Reference proteome</keyword>
<accession>A0AAD5WV77</accession>
<dbReference type="AlphaFoldDB" id="A0AAD5WV77"/>
<organism evidence="1 2">
    <name type="scientific">Zalerion maritima</name>
    <dbReference type="NCBI Taxonomy" id="339359"/>
    <lineage>
        <taxon>Eukaryota</taxon>
        <taxon>Fungi</taxon>
        <taxon>Dikarya</taxon>
        <taxon>Ascomycota</taxon>
        <taxon>Pezizomycotina</taxon>
        <taxon>Sordariomycetes</taxon>
        <taxon>Lulworthiomycetidae</taxon>
        <taxon>Lulworthiales</taxon>
        <taxon>Lulworthiaceae</taxon>
        <taxon>Zalerion</taxon>
    </lineage>
</organism>
<name>A0AAD5WV77_9PEZI</name>